<evidence type="ECO:0000259" key="10">
    <source>
        <dbReference type="Pfam" id="PF17171"/>
    </source>
</evidence>
<organism evidence="11 12">
    <name type="scientific">Cyanidium caldarium</name>
    <name type="common">Red alga</name>
    <dbReference type="NCBI Taxonomy" id="2771"/>
    <lineage>
        <taxon>Eukaryota</taxon>
        <taxon>Rhodophyta</taxon>
        <taxon>Bangiophyceae</taxon>
        <taxon>Cyanidiales</taxon>
        <taxon>Cyanidiaceae</taxon>
        <taxon>Cyanidium</taxon>
    </lineage>
</organism>
<keyword evidence="5" id="KW-0496">Mitochondrion</keyword>
<dbReference type="AlphaFoldDB" id="A0AAV9IWQ8"/>
<feature type="domain" description="Mitochondrial outer membrane transport complex Sam37/metaxin N-terminal" evidence="9">
    <location>
        <begin position="29"/>
        <end position="154"/>
    </location>
</feature>
<keyword evidence="3" id="KW-1000">Mitochondrion outer membrane</keyword>
<evidence type="ECO:0000256" key="1">
    <source>
        <dbReference type="ARBA" id="ARBA00004294"/>
    </source>
</evidence>
<dbReference type="Pfam" id="PF10568">
    <property type="entry name" value="Tom37"/>
    <property type="match status" value="1"/>
</dbReference>
<comment type="caution">
    <text evidence="11">The sequence shown here is derived from an EMBL/GenBank/DDBJ whole genome shotgun (WGS) entry which is preliminary data.</text>
</comment>
<keyword evidence="8" id="KW-0812">Transmembrane</keyword>
<dbReference type="Pfam" id="PF17171">
    <property type="entry name" value="GST_C_6"/>
    <property type="match status" value="1"/>
</dbReference>
<evidence type="ECO:0000256" key="3">
    <source>
        <dbReference type="ARBA" id="ARBA00022787"/>
    </source>
</evidence>
<evidence type="ECO:0008006" key="13">
    <source>
        <dbReference type="Google" id="ProtNLM"/>
    </source>
</evidence>
<keyword evidence="12" id="KW-1185">Reference proteome</keyword>
<gene>
    <name evidence="11" type="ORF">CDCA_CDCA09G2576</name>
</gene>
<dbReference type="EMBL" id="JANCYW010000009">
    <property type="protein sequence ID" value="KAK4536551.1"/>
    <property type="molecule type" value="Genomic_DNA"/>
</dbReference>
<evidence type="ECO:0000256" key="8">
    <source>
        <dbReference type="SAM" id="Phobius"/>
    </source>
</evidence>
<protein>
    <recommendedName>
        <fullName evidence="13">Mitochondrial outer membrane transport complex Sam37/metaxin N-terminal domain-containing protein</fullName>
    </recommendedName>
</protein>
<dbReference type="GO" id="GO:0015031">
    <property type="term" value="P:protein transport"/>
    <property type="evidence" value="ECO:0007669"/>
    <property type="project" value="UniProtKB-KW"/>
</dbReference>
<evidence type="ECO:0000313" key="12">
    <source>
        <dbReference type="Proteomes" id="UP001301350"/>
    </source>
</evidence>
<evidence type="ECO:0000256" key="4">
    <source>
        <dbReference type="ARBA" id="ARBA00022927"/>
    </source>
</evidence>
<comment type="subcellular location">
    <subcellularLocation>
        <location evidence="1">Mitochondrion outer membrane</location>
    </subcellularLocation>
</comment>
<feature type="domain" description="Metaxin glutathione S-transferase" evidence="10">
    <location>
        <begin position="283"/>
        <end position="326"/>
    </location>
</feature>
<feature type="region of interest" description="Disordered" evidence="7">
    <location>
        <begin position="338"/>
        <end position="393"/>
    </location>
</feature>
<sequence length="427" mass="46597">MAPHWDGYHFTLYQDHHAAWGLPSNDPDCLAAHALLRFLGVPSAQLDVRYGSLCMTDKLALPVVLVERRDADAENAAGMANQCSVLSAGLLAVRERWRREGWLMGDFVAADADAYTCLVRDRLDLARLYEWWHLDTNYQRFTHRHYAEGCGLPLLARLTVPRQERESVRARLAQQSAAFREVLRRGEAGKLADGDAHTSATATAAAAQHRHAPLSPTLLRGARSHAGLPVDDHEFWNTEVEPLLDALVARLGRGPYFGGGGGGGGGVATPASHAATPASWQQRPGYLDAVVYGHLAVYLAQDLPTASILKELVAKRPKLVRFVERIRSEYFTAPVTSNGETTAATSSSTDRAAVTPDTHKPRASAGPRTSRDAPDDESIRKSSKKLTPEEEAQRARESANRAFILLTVGSFVFYTLFGSAIDVRIGS</sequence>
<evidence type="ECO:0000259" key="9">
    <source>
        <dbReference type="Pfam" id="PF10568"/>
    </source>
</evidence>
<accession>A0AAV9IWQ8</accession>
<name>A0AAV9IWQ8_CYACA</name>
<dbReference type="PANTHER" id="PTHR12289">
    <property type="entry name" value="METAXIN RELATED"/>
    <property type="match status" value="1"/>
</dbReference>
<dbReference type="InterPro" id="IPR033468">
    <property type="entry name" value="Metaxin_GST"/>
</dbReference>
<dbReference type="InterPro" id="IPR019564">
    <property type="entry name" value="Sam37/metaxin_N"/>
</dbReference>
<evidence type="ECO:0000256" key="6">
    <source>
        <dbReference type="ARBA" id="ARBA00023136"/>
    </source>
</evidence>
<dbReference type="GO" id="GO:0007005">
    <property type="term" value="P:mitochondrion organization"/>
    <property type="evidence" value="ECO:0007669"/>
    <property type="project" value="TreeGrafter"/>
</dbReference>
<evidence type="ECO:0000256" key="2">
    <source>
        <dbReference type="ARBA" id="ARBA00022448"/>
    </source>
</evidence>
<evidence type="ECO:0000313" key="11">
    <source>
        <dbReference type="EMBL" id="KAK4536551.1"/>
    </source>
</evidence>
<dbReference type="PANTHER" id="PTHR12289:SF41">
    <property type="entry name" value="FAILED AXON CONNECTIONS-RELATED"/>
    <property type="match status" value="1"/>
</dbReference>
<keyword evidence="2" id="KW-0813">Transport</keyword>
<reference evidence="11 12" key="1">
    <citation type="submission" date="2022-07" db="EMBL/GenBank/DDBJ databases">
        <title>Genome-wide signatures of adaptation to extreme environments.</title>
        <authorList>
            <person name="Cho C.H."/>
            <person name="Yoon H.S."/>
        </authorList>
    </citation>
    <scope>NUCLEOTIDE SEQUENCE [LARGE SCALE GENOMIC DNA]</scope>
    <source>
        <strain evidence="11 12">DBV 063 E5</strain>
    </source>
</reference>
<keyword evidence="6 8" id="KW-0472">Membrane</keyword>
<dbReference type="GO" id="GO:0001401">
    <property type="term" value="C:SAM complex"/>
    <property type="evidence" value="ECO:0007669"/>
    <property type="project" value="InterPro"/>
</dbReference>
<evidence type="ECO:0000256" key="5">
    <source>
        <dbReference type="ARBA" id="ARBA00023128"/>
    </source>
</evidence>
<feature type="compositionally biased region" description="Basic and acidic residues" evidence="7">
    <location>
        <begin position="369"/>
        <end position="393"/>
    </location>
</feature>
<dbReference type="Proteomes" id="UP001301350">
    <property type="component" value="Unassembled WGS sequence"/>
</dbReference>
<keyword evidence="8" id="KW-1133">Transmembrane helix</keyword>
<evidence type="ECO:0000256" key="7">
    <source>
        <dbReference type="SAM" id="MobiDB-lite"/>
    </source>
</evidence>
<dbReference type="InterPro" id="IPR050931">
    <property type="entry name" value="Mito_Protein_Transport_Metaxin"/>
</dbReference>
<feature type="transmembrane region" description="Helical" evidence="8">
    <location>
        <begin position="402"/>
        <end position="421"/>
    </location>
</feature>
<keyword evidence="4" id="KW-0653">Protein transport</keyword>
<proteinExistence type="predicted"/>
<feature type="compositionally biased region" description="Low complexity" evidence="7">
    <location>
        <begin position="338"/>
        <end position="355"/>
    </location>
</feature>